<feature type="transmembrane region" description="Helical" evidence="5">
    <location>
        <begin position="78"/>
        <end position="96"/>
    </location>
</feature>
<protein>
    <submittedName>
        <fullName evidence="7">LysR family transcriptional regulator</fullName>
    </submittedName>
</protein>
<proteinExistence type="predicted"/>
<dbReference type="Proteomes" id="UP000215767">
    <property type="component" value="Unassembled WGS sequence"/>
</dbReference>
<sequence length="355" mass="36603">MMPSLLARLQDLDPDGHGRIKGLRLVAAYGIAAMLGGVHALATLRLPPATLAFLAGAYALWASVSEARATPGASCRDLAVLCATSGLGALLYIGVGPSLARLMPAGAEFALVLGAFLVGFLKRFGVLGAGMGSQVYIGEILAYSFNFDRTDLVSVGVAVSIAIPSAIIPRLLAGRFEYTGTVGALSPADIPNRWPLAPETIMGIQAAIAAVIAIAINQAFGLAESVWAVTAAAYVVASTASGTVERVRRRIVGTLVGVPLGLICLPLATHAPVLLWSAGALAMVLYGIALPKRYDIACGAFAFTLVVTLAASGQHSIELLAARTWQTILGGTLGLAAALWILPLRERRGGLSRGQ</sequence>
<feature type="transmembrane region" description="Helical" evidence="5">
    <location>
        <begin position="274"/>
        <end position="289"/>
    </location>
</feature>
<name>A0A261UYH9_9BORD</name>
<comment type="caution">
    <text evidence="7">The sequence shown here is derived from an EMBL/GenBank/DDBJ whole genome shotgun (WGS) entry which is preliminary data.</text>
</comment>
<feature type="domain" description="Integral membrane bound transporter" evidence="6">
    <location>
        <begin position="212"/>
        <end position="336"/>
    </location>
</feature>
<dbReference type="GO" id="GO:0016020">
    <property type="term" value="C:membrane"/>
    <property type="evidence" value="ECO:0007669"/>
    <property type="project" value="UniProtKB-SubCell"/>
</dbReference>
<dbReference type="RefSeq" id="WP_094840144.1">
    <property type="nucleotide sequence ID" value="NZ_NEVS01000001.1"/>
</dbReference>
<evidence type="ECO:0000256" key="1">
    <source>
        <dbReference type="ARBA" id="ARBA00004141"/>
    </source>
</evidence>
<dbReference type="InterPro" id="IPR049453">
    <property type="entry name" value="Memb_transporter_dom"/>
</dbReference>
<feature type="transmembrane region" description="Helical" evidence="5">
    <location>
        <begin position="201"/>
        <end position="220"/>
    </location>
</feature>
<evidence type="ECO:0000256" key="2">
    <source>
        <dbReference type="ARBA" id="ARBA00022692"/>
    </source>
</evidence>
<keyword evidence="8" id="KW-1185">Reference proteome</keyword>
<keyword evidence="3 5" id="KW-1133">Transmembrane helix</keyword>
<keyword evidence="2 5" id="KW-0812">Transmembrane</keyword>
<dbReference type="AlphaFoldDB" id="A0A261UYH9"/>
<dbReference type="Pfam" id="PF13515">
    <property type="entry name" value="FUSC_2"/>
    <property type="match status" value="1"/>
</dbReference>
<feature type="transmembrane region" description="Helical" evidence="5">
    <location>
        <begin position="251"/>
        <end position="268"/>
    </location>
</feature>
<evidence type="ECO:0000256" key="4">
    <source>
        <dbReference type="ARBA" id="ARBA00023136"/>
    </source>
</evidence>
<feature type="transmembrane region" description="Helical" evidence="5">
    <location>
        <begin position="102"/>
        <end position="121"/>
    </location>
</feature>
<comment type="subcellular location">
    <subcellularLocation>
        <location evidence="1">Membrane</location>
        <topology evidence="1">Multi-pass membrane protein</topology>
    </subcellularLocation>
</comment>
<feature type="transmembrane region" description="Helical" evidence="5">
    <location>
        <begin position="325"/>
        <end position="344"/>
    </location>
</feature>
<keyword evidence="4 5" id="KW-0472">Membrane</keyword>
<feature type="transmembrane region" description="Helical" evidence="5">
    <location>
        <begin position="296"/>
        <end position="313"/>
    </location>
</feature>
<organism evidence="7 8">
    <name type="scientific">Bordetella genomosp. 11</name>
    <dbReference type="NCBI Taxonomy" id="1416808"/>
    <lineage>
        <taxon>Bacteria</taxon>
        <taxon>Pseudomonadati</taxon>
        <taxon>Pseudomonadota</taxon>
        <taxon>Betaproteobacteria</taxon>
        <taxon>Burkholderiales</taxon>
        <taxon>Alcaligenaceae</taxon>
        <taxon>Bordetella</taxon>
    </lineage>
</organism>
<evidence type="ECO:0000256" key="5">
    <source>
        <dbReference type="SAM" id="Phobius"/>
    </source>
</evidence>
<evidence type="ECO:0000259" key="6">
    <source>
        <dbReference type="Pfam" id="PF13515"/>
    </source>
</evidence>
<evidence type="ECO:0000313" key="8">
    <source>
        <dbReference type="Proteomes" id="UP000215767"/>
    </source>
</evidence>
<feature type="transmembrane region" description="Helical" evidence="5">
    <location>
        <begin position="21"/>
        <end position="42"/>
    </location>
</feature>
<dbReference type="OrthoDB" id="8635841at2"/>
<evidence type="ECO:0000313" key="7">
    <source>
        <dbReference type="EMBL" id="OZI66946.1"/>
    </source>
</evidence>
<feature type="transmembrane region" description="Helical" evidence="5">
    <location>
        <begin position="48"/>
        <end position="66"/>
    </location>
</feature>
<dbReference type="EMBL" id="NEVS01000001">
    <property type="protein sequence ID" value="OZI66946.1"/>
    <property type="molecule type" value="Genomic_DNA"/>
</dbReference>
<evidence type="ECO:0000256" key="3">
    <source>
        <dbReference type="ARBA" id="ARBA00022989"/>
    </source>
</evidence>
<gene>
    <name evidence="7" type="ORF">CAL28_04330</name>
</gene>
<accession>A0A261UYH9</accession>
<reference evidence="8" key="1">
    <citation type="submission" date="2017-05" db="EMBL/GenBank/DDBJ databases">
        <title>Complete and WGS of Bordetella genogroups.</title>
        <authorList>
            <person name="Spilker T."/>
            <person name="Lipuma J."/>
        </authorList>
    </citation>
    <scope>NUCLEOTIDE SEQUENCE [LARGE SCALE GENOMIC DNA]</scope>
    <source>
        <strain evidence="8">AU8856</strain>
    </source>
</reference>